<name>A0A850HL90_9FIRM</name>
<dbReference type="EMBL" id="JAAIUO010000006">
    <property type="protein sequence ID" value="NSK15137.1"/>
    <property type="molecule type" value="Genomic_DNA"/>
</dbReference>
<dbReference type="Proteomes" id="UP000528555">
    <property type="component" value="Unassembled WGS sequence"/>
</dbReference>
<accession>A0A850HL90</accession>
<comment type="caution">
    <text evidence="2">The sequence shown here is derived from an EMBL/GenBank/DDBJ whole genome shotgun (WGS) entry which is preliminary data.</text>
</comment>
<proteinExistence type="predicted"/>
<reference evidence="2" key="2">
    <citation type="submission" date="2020-02" db="EMBL/GenBank/DDBJ databases">
        <authorList>
            <person name="Littmann E."/>
            <person name="Sorbara M."/>
        </authorList>
    </citation>
    <scope>NUCLEOTIDE SEQUENCE</scope>
    <source>
        <strain evidence="2">MSK.17.11</strain>
        <strain evidence="1">MSK.17.38</strain>
    </source>
</reference>
<sequence>MDMCKALEDLRQEGIDIGIERGVEHGVEIGVTHFIEAFQEMGMSYEDTVRKLREKFGLTEENAEQKMKECWKIG</sequence>
<dbReference type="RefSeq" id="WP_173814927.1">
    <property type="nucleotide sequence ID" value="NZ_JAAITX010000006.1"/>
</dbReference>
<reference evidence="3 4" key="1">
    <citation type="journal article" date="2020" name="Cell Host Microbe">
        <title>Functional and Genomic Variation between Human-Derived Isolates of Lachnospiraceae Reveals Inter- and Intra-Species Diversity.</title>
        <authorList>
            <person name="Sorbara M.T."/>
            <person name="Littmann E.R."/>
            <person name="Fontana E."/>
            <person name="Moody T.U."/>
            <person name="Kohout C.E."/>
            <person name="Gjonbalaj M."/>
            <person name="Eaton V."/>
            <person name="Seok R."/>
            <person name="Leiner I.M."/>
            <person name="Pamer E.G."/>
        </authorList>
    </citation>
    <scope>NUCLEOTIDE SEQUENCE [LARGE SCALE GENOMIC DNA]</scope>
    <source>
        <strain evidence="2 3">MSK.17.11</strain>
        <strain evidence="1 4">MSK.17.38</strain>
    </source>
</reference>
<evidence type="ECO:0000313" key="4">
    <source>
        <dbReference type="Proteomes" id="UP000701680"/>
    </source>
</evidence>
<gene>
    <name evidence="2" type="ORF">G5A66_09690</name>
    <name evidence="1" type="ORF">G5A75_09715</name>
</gene>
<evidence type="ECO:0000313" key="1">
    <source>
        <dbReference type="EMBL" id="NSK15137.1"/>
    </source>
</evidence>
<evidence type="ECO:0000313" key="2">
    <source>
        <dbReference type="EMBL" id="NVH58910.1"/>
    </source>
</evidence>
<dbReference type="EMBL" id="JAAITX010000006">
    <property type="protein sequence ID" value="NVH58910.1"/>
    <property type="molecule type" value="Genomic_DNA"/>
</dbReference>
<organism evidence="2 3">
    <name type="scientific">Dorea phocaeensis</name>
    <dbReference type="NCBI Taxonomy" id="2040291"/>
    <lineage>
        <taxon>Bacteria</taxon>
        <taxon>Bacillati</taxon>
        <taxon>Bacillota</taxon>
        <taxon>Clostridia</taxon>
        <taxon>Lachnospirales</taxon>
        <taxon>Lachnospiraceae</taxon>
        <taxon>Dorea</taxon>
    </lineage>
</organism>
<dbReference type="Proteomes" id="UP000701680">
    <property type="component" value="Unassembled WGS sequence"/>
</dbReference>
<dbReference type="AlphaFoldDB" id="A0A850HL90"/>
<protein>
    <submittedName>
        <fullName evidence="2">Uncharacterized protein</fullName>
    </submittedName>
</protein>
<evidence type="ECO:0000313" key="3">
    <source>
        <dbReference type="Proteomes" id="UP000528555"/>
    </source>
</evidence>
<keyword evidence="3" id="KW-1185">Reference proteome</keyword>